<feature type="compositionally biased region" description="Low complexity" evidence="1">
    <location>
        <begin position="344"/>
        <end position="357"/>
    </location>
</feature>
<feature type="transmembrane region" description="Helical" evidence="2">
    <location>
        <begin position="39"/>
        <end position="61"/>
    </location>
</feature>
<dbReference type="InParanoid" id="A0A212F6H1"/>
<gene>
    <name evidence="3" type="ORF">KGM_204326</name>
</gene>
<sequence>MVEQLLMRGTYRRRIIDFTSHPRSYLIDVDLVRGKLKNIITASMSYSWIVPLGLMIVLSIVHSQIVSTTEMELARVRPRSAYRRKLPRKTRSDCDGGSGGGSAESGATSSHSKTPLTKSSKFRRRLSRSDSTDTGMRKRKKEVTKNNDTVLHACKEKNTAKAKVKDSDDEDYMSWKKPEETAPVVTFTPPADEGNTKRTFRYKPNILTKKYLEFFNVRQNLNRPIFADGDDGFESLNGYNSHGSDGEIRNRDTDRKPREQIKEKPAEENDPKIIASEEKAESAKTSKDEEDKFVDHESDSATTNHGKRVGVRFRKSWAKNSVHESTDEDYNLKAKQKKLNNYQSSSSDGECSASAPSIALPSHHTMSDWVGQITNSEESSYGSQSEAGHSDVFHYTADSSWDPFAILDPSSDTDFIAPVSLDIDSYSWIVPLGLMIVLSIVHSQIVSTTEMELARVRPRSAYRRKLPRKTRSDCDGGSGGGSAESGATSSHSKTPLTKSSKFRRRLSRSDSTDTGMRKRKKEVTKNNDTVLHACKEKNPAKAKVKDSDDEDYMSWKKPEETAPVVTFTPPADEGNTKRTFRYKPNILTKKYLEFFNVRQSLNRPIFADGDDGFESLNGYNSHGSDGEIRNRDTDRKPREQIKEKPAEENDPKIIASEEKAESAKTSKDEEDKFVDHESDSATTNHGKRVGVRFRKSWAKNSVHESTDEDYNLKAKQKKLNNYQSSSSDGECSASAPSIALPSHHTMSDWVGQITNSEESSYGSQSEAGHSDVFHYTADSSWDPFAILDPSSDTVKCTMWERGCTLRAELSAVDISWYVVARAERAMSDGGVWPGLFMASLVAVVSPFMRLVQVAIEKDTRSEDELQNISLISYIPSLVVNYTQGSMVCVFNGALGDSFWEISSNVLSCVLRFALSALVFFLLAVAERAYKQRFLYAKLFSHLTSARRARKSELPHFRLNTVRNIKTWLSTRSYLRRRGPQRSVDVIVSAAFMLTLTLLACVSAQLLRDSVTLERGWLLEAMVWSCCLGIYLLRLLTLGSNVNRKYRGCLSAILTEQINLHLAIEQRPESKEQLTVANNVLKLAADLLKELDSPFKISGICANHYLYTITKVVILSALSGVLSEMLGFKLKLHKIKIK</sequence>
<feature type="compositionally biased region" description="Low complexity" evidence="1">
    <location>
        <begin position="724"/>
        <end position="737"/>
    </location>
</feature>
<keyword evidence="2" id="KW-1133">Transmembrane helix</keyword>
<protein>
    <submittedName>
        <fullName evidence="3">Homeodomain transcription factor</fullName>
    </submittedName>
</protein>
<dbReference type="STRING" id="278856.A0A212F6H1"/>
<evidence type="ECO:0000313" key="4">
    <source>
        <dbReference type="Proteomes" id="UP000007151"/>
    </source>
</evidence>
<dbReference type="AlphaFoldDB" id="A0A212F6H1"/>
<feature type="region of interest" description="Disordered" evidence="1">
    <location>
        <begin position="339"/>
        <end position="358"/>
    </location>
</feature>
<dbReference type="eggNOG" id="ENOG502QQGQ">
    <property type="taxonomic scope" value="Eukaryota"/>
</dbReference>
<dbReference type="EMBL" id="AGBW02010016">
    <property type="protein sequence ID" value="OWR49336.1"/>
    <property type="molecule type" value="Genomic_DNA"/>
</dbReference>
<dbReference type="PANTHER" id="PTHR12680:SF6">
    <property type="entry name" value="PROTEIN PHTF"/>
    <property type="match status" value="1"/>
</dbReference>
<keyword evidence="2" id="KW-0812">Transmembrane</keyword>
<evidence type="ECO:0000256" key="1">
    <source>
        <dbReference type="SAM" id="MobiDB-lite"/>
    </source>
</evidence>
<feature type="transmembrane region" description="Helical" evidence="2">
    <location>
        <begin position="1016"/>
        <end position="1036"/>
    </location>
</feature>
<dbReference type="PANTHER" id="PTHR12680">
    <property type="entry name" value="PUTATIVE HOMEODOMAIN TRANSCRIPTION FACTOR PHTF"/>
    <property type="match status" value="1"/>
</dbReference>
<feature type="compositionally biased region" description="Basic and acidic residues" evidence="1">
    <location>
        <begin position="624"/>
        <end position="679"/>
    </location>
</feature>
<evidence type="ECO:0000313" key="3">
    <source>
        <dbReference type="EMBL" id="OWR49336.1"/>
    </source>
</evidence>
<feature type="transmembrane region" description="Helical" evidence="2">
    <location>
        <begin position="985"/>
        <end position="1004"/>
    </location>
</feature>
<accession>A0A212F6H1</accession>
<feature type="compositionally biased region" description="Basic and acidic residues" evidence="1">
    <location>
        <begin position="244"/>
        <end position="299"/>
    </location>
</feature>
<evidence type="ECO:0000256" key="2">
    <source>
        <dbReference type="SAM" id="Phobius"/>
    </source>
</evidence>
<feature type="region of interest" description="Disordered" evidence="1">
    <location>
        <begin position="237"/>
        <end position="307"/>
    </location>
</feature>
<reference evidence="3 4" key="1">
    <citation type="journal article" date="2011" name="Cell">
        <title>The monarch butterfly genome yields insights into long-distance migration.</title>
        <authorList>
            <person name="Zhan S."/>
            <person name="Merlin C."/>
            <person name="Boore J.L."/>
            <person name="Reppert S.M."/>
        </authorList>
    </citation>
    <scope>NUCLEOTIDE SEQUENCE [LARGE SCALE GENOMIC DNA]</scope>
    <source>
        <strain evidence="3">F-2</strain>
    </source>
</reference>
<feature type="compositionally biased region" description="Basic and acidic residues" evidence="1">
    <location>
        <begin position="533"/>
        <end position="546"/>
    </location>
</feature>
<dbReference type="GO" id="GO:0003677">
    <property type="term" value="F:DNA binding"/>
    <property type="evidence" value="ECO:0007669"/>
    <property type="project" value="UniProtKB-KW"/>
</dbReference>
<feature type="transmembrane region" description="Helical" evidence="2">
    <location>
        <begin position="904"/>
        <end position="925"/>
    </location>
</feature>
<feature type="region of interest" description="Disordered" evidence="1">
    <location>
        <begin position="719"/>
        <end position="738"/>
    </location>
</feature>
<dbReference type="GO" id="GO:0005783">
    <property type="term" value="C:endoplasmic reticulum"/>
    <property type="evidence" value="ECO:0007669"/>
    <property type="project" value="InterPro"/>
</dbReference>
<feature type="compositionally biased region" description="Basic and acidic residues" evidence="1">
    <location>
        <begin position="153"/>
        <end position="166"/>
    </location>
</feature>
<keyword evidence="3" id="KW-0238">DNA-binding</keyword>
<dbReference type="InterPro" id="IPR039775">
    <property type="entry name" value="PHTF1/2"/>
</dbReference>
<feature type="region of interest" description="Disordered" evidence="1">
    <location>
        <begin position="617"/>
        <end position="687"/>
    </location>
</feature>
<organism evidence="3 4">
    <name type="scientific">Danaus plexippus plexippus</name>
    <dbReference type="NCBI Taxonomy" id="278856"/>
    <lineage>
        <taxon>Eukaryota</taxon>
        <taxon>Metazoa</taxon>
        <taxon>Ecdysozoa</taxon>
        <taxon>Arthropoda</taxon>
        <taxon>Hexapoda</taxon>
        <taxon>Insecta</taxon>
        <taxon>Pterygota</taxon>
        <taxon>Neoptera</taxon>
        <taxon>Endopterygota</taxon>
        <taxon>Lepidoptera</taxon>
        <taxon>Glossata</taxon>
        <taxon>Ditrysia</taxon>
        <taxon>Papilionoidea</taxon>
        <taxon>Nymphalidae</taxon>
        <taxon>Danainae</taxon>
        <taxon>Danaini</taxon>
        <taxon>Danaina</taxon>
        <taxon>Danaus</taxon>
        <taxon>Danaus</taxon>
    </lineage>
</organism>
<keyword evidence="3" id="KW-0371">Homeobox</keyword>
<feature type="region of interest" description="Disordered" evidence="1">
    <location>
        <begin position="82"/>
        <end position="170"/>
    </location>
</feature>
<feature type="region of interest" description="Disordered" evidence="1">
    <location>
        <begin position="462"/>
        <end position="549"/>
    </location>
</feature>
<proteinExistence type="predicted"/>
<comment type="caution">
    <text evidence="3">The sequence shown here is derived from an EMBL/GenBank/DDBJ whole genome shotgun (WGS) entry which is preliminary data.</text>
</comment>
<dbReference type="KEGG" id="dpl:KGM_204326"/>
<feature type="transmembrane region" description="Helical" evidence="2">
    <location>
        <begin position="831"/>
        <end position="850"/>
    </location>
</feature>
<keyword evidence="4" id="KW-1185">Reference proteome</keyword>
<dbReference type="Proteomes" id="UP000007151">
    <property type="component" value="Unassembled WGS sequence"/>
</dbReference>
<feature type="transmembrane region" description="Helical" evidence="2">
    <location>
        <begin position="870"/>
        <end position="892"/>
    </location>
</feature>
<keyword evidence="2" id="KW-0472">Membrane</keyword>
<name>A0A212F6H1_DANPL</name>